<dbReference type="RefSeq" id="WP_073197307.1">
    <property type="nucleotide sequence ID" value="NZ_FRBN01000008.1"/>
</dbReference>
<reference evidence="5" key="1">
    <citation type="submission" date="2016-11" db="EMBL/GenBank/DDBJ databases">
        <authorList>
            <person name="Varghese N."/>
            <person name="Submissions S."/>
        </authorList>
    </citation>
    <scope>NUCLEOTIDE SEQUENCE [LARGE SCALE GENOMIC DNA]</scope>
    <source>
        <strain evidence="5">DSM 29327</strain>
    </source>
</reference>
<dbReference type="STRING" id="1054996.SAMN05444414_10836"/>
<name>A0A1M6YWJ0_9RHOB</name>
<dbReference type="InterPro" id="IPR011419">
    <property type="entry name" value="ATP12_ATP_synth-F1-assembly"/>
</dbReference>
<dbReference type="Gene3D" id="3.30.2180.10">
    <property type="entry name" value="ATP12-like"/>
    <property type="match status" value="1"/>
</dbReference>
<dbReference type="AlphaFoldDB" id="A0A1M6YWJ0"/>
<dbReference type="PANTHER" id="PTHR21013">
    <property type="entry name" value="ATP SYNTHASE MITOCHONDRIAL F1 COMPLEX ASSEMBLY FACTOR 2/ATP12 PROTEIN, MITOCHONDRIAL PRECURSOR"/>
    <property type="match status" value="1"/>
</dbReference>
<dbReference type="SUPFAM" id="SSF160909">
    <property type="entry name" value="ATP12-like"/>
    <property type="match status" value="1"/>
</dbReference>
<dbReference type="OrthoDB" id="9797825at2"/>
<evidence type="ECO:0000256" key="2">
    <source>
        <dbReference type="ARBA" id="ARBA00022946"/>
    </source>
</evidence>
<dbReference type="Gene3D" id="1.10.3580.10">
    <property type="entry name" value="ATP12 ATPase"/>
    <property type="match status" value="1"/>
</dbReference>
<keyword evidence="3" id="KW-0143">Chaperone</keyword>
<dbReference type="Pfam" id="PF07542">
    <property type="entry name" value="ATP12"/>
    <property type="match status" value="1"/>
</dbReference>
<gene>
    <name evidence="4" type="ORF">SAMN05444414_10836</name>
</gene>
<sequence length="246" mass="27617">MSAWKAKRFWKTATVTEAADGYGVELDARPVRTPAKAPLVVPTRALAEEIAREWDSVDDKIDPSKMPYTRSANAAIDKVVRQHAEVARMIADYGDADLVCYRAEAPQELRQRQAEAWDPLLDWADSALRVKLLPVVGVVHFPQDPVALAHLHHRVEALDSWALTAFHDLVSLSGSLVIGFAALHDLHPAETLWGLSRVDETWQQEQWGSDEEALFMASRKESDFLHAKRFYDISRAGAAPRQPRFT</sequence>
<dbReference type="InterPro" id="IPR023335">
    <property type="entry name" value="ATP12_ortho_dom_sf"/>
</dbReference>
<dbReference type="GO" id="GO:0043461">
    <property type="term" value="P:proton-transporting ATP synthase complex assembly"/>
    <property type="evidence" value="ECO:0007669"/>
    <property type="project" value="InterPro"/>
</dbReference>
<dbReference type="InterPro" id="IPR042272">
    <property type="entry name" value="ATP12_ATP_synth-F1-assembly_N"/>
</dbReference>
<keyword evidence="2" id="KW-0809">Transit peptide</keyword>
<dbReference type="EMBL" id="FRBN01000008">
    <property type="protein sequence ID" value="SHL22500.1"/>
    <property type="molecule type" value="Genomic_DNA"/>
</dbReference>
<comment type="similarity">
    <text evidence="1">Belongs to the ATP12 family.</text>
</comment>
<keyword evidence="5" id="KW-1185">Reference proteome</keyword>
<evidence type="ECO:0000313" key="4">
    <source>
        <dbReference type="EMBL" id="SHL22500.1"/>
    </source>
</evidence>
<evidence type="ECO:0000313" key="5">
    <source>
        <dbReference type="Proteomes" id="UP000184191"/>
    </source>
</evidence>
<organism evidence="4 5">
    <name type="scientific">Roseovarius marisflavi</name>
    <dbReference type="NCBI Taxonomy" id="1054996"/>
    <lineage>
        <taxon>Bacteria</taxon>
        <taxon>Pseudomonadati</taxon>
        <taxon>Pseudomonadota</taxon>
        <taxon>Alphaproteobacteria</taxon>
        <taxon>Rhodobacterales</taxon>
        <taxon>Roseobacteraceae</taxon>
        <taxon>Roseovarius</taxon>
    </lineage>
</organism>
<evidence type="ECO:0000256" key="3">
    <source>
        <dbReference type="ARBA" id="ARBA00023186"/>
    </source>
</evidence>
<proteinExistence type="inferred from homology"/>
<accession>A0A1M6YWJ0</accession>
<evidence type="ECO:0000256" key="1">
    <source>
        <dbReference type="ARBA" id="ARBA00008231"/>
    </source>
</evidence>
<protein>
    <submittedName>
        <fullName evidence="4">Chaperone required for the assembly of the F1-ATPase</fullName>
    </submittedName>
</protein>
<dbReference type="Proteomes" id="UP000184191">
    <property type="component" value="Unassembled WGS sequence"/>
</dbReference>
<dbReference type="PANTHER" id="PTHR21013:SF10">
    <property type="entry name" value="ATP SYNTHASE MITOCHONDRIAL F1 COMPLEX ASSEMBLY FACTOR 2"/>
    <property type="match status" value="1"/>
</dbReference>